<evidence type="ECO:0000313" key="2">
    <source>
        <dbReference type="Proteomes" id="UP000886851"/>
    </source>
</evidence>
<protein>
    <submittedName>
        <fullName evidence="1">Uncharacterized protein</fullName>
    </submittedName>
</protein>
<comment type="caution">
    <text evidence="1">The sequence shown here is derived from an EMBL/GenBank/DDBJ whole genome shotgun (WGS) entry which is preliminary data.</text>
</comment>
<gene>
    <name evidence="1" type="ORF">H9824_00690</name>
</gene>
<evidence type="ECO:0000313" key="1">
    <source>
        <dbReference type="EMBL" id="HIY87210.1"/>
    </source>
</evidence>
<accession>A0A9D1ZF12</accession>
<reference evidence="1" key="2">
    <citation type="submission" date="2021-04" db="EMBL/GenBank/DDBJ databases">
        <authorList>
            <person name="Gilroy R."/>
        </authorList>
    </citation>
    <scope>NUCLEOTIDE SEQUENCE</scope>
    <source>
        <strain evidence="1">Gambia2-208</strain>
    </source>
</reference>
<sequence>MKNEYLQSLTKDELIQLIEDYSKNWLAMDGARRTSLWKTKGRRWSTGQGNAACKRQESANRCLFTLASP</sequence>
<reference evidence="1" key="1">
    <citation type="journal article" date="2021" name="PeerJ">
        <title>Extensive microbial diversity within the chicken gut microbiome revealed by metagenomics and culture.</title>
        <authorList>
            <person name="Gilroy R."/>
            <person name="Ravi A."/>
            <person name="Getino M."/>
            <person name="Pursley I."/>
            <person name="Horton D.L."/>
            <person name="Alikhan N.F."/>
            <person name="Baker D."/>
            <person name="Gharbi K."/>
            <person name="Hall N."/>
            <person name="Watson M."/>
            <person name="Adriaenssens E.M."/>
            <person name="Foster-Nyarko E."/>
            <person name="Jarju S."/>
            <person name="Secka A."/>
            <person name="Antonio M."/>
            <person name="Oren A."/>
            <person name="Chaudhuri R.R."/>
            <person name="La Ragione R."/>
            <person name="Hildebrand F."/>
            <person name="Pallen M.J."/>
        </authorList>
    </citation>
    <scope>NUCLEOTIDE SEQUENCE</scope>
    <source>
        <strain evidence="1">Gambia2-208</strain>
    </source>
</reference>
<organism evidence="1 2">
    <name type="scientific">Candidatus Bacteroides pullicola</name>
    <dbReference type="NCBI Taxonomy" id="2838475"/>
    <lineage>
        <taxon>Bacteria</taxon>
        <taxon>Pseudomonadati</taxon>
        <taxon>Bacteroidota</taxon>
        <taxon>Bacteroidia</taxon>
        <taxon>Bacteroidales</taxon>
        <taxon>Bacteroidaceae</taxon>
        <taxon>Bacteroides</taxon>
    </lineage>
</organism>
<dbReference type="EMBL" id="DXCV01000008">
    <property type="protein sequence ID" value="HIY87210.1"/>
    <property type="molecule type" value="Genomic_DNA"/>
</dbReference>
<proteinExistence type="predicted"/>
<dbReference type="AlphaFoldDB" id="A0A9D1ZF12"/>
<name>A0A9D1ZF12_9BACE</name>
<dbReference type="Proteomes" id="UP000886851">
    <property type="component" value="Unassembled WGS sequence"/>
</dbReference>